<keyword evidence="3" id="KW-1185">Reference proteome</keyword>
<reference evidence="2 3" key="1">
    <citation type="submission" date="2019-01" db="EMBL/GenBank/DDBJ databases">
        <authorList>
            <person name="Chen W.-M."/>
        </authorList>
    </citation>
    <scope>NUCLEOTIDE SEQUENCE [LARGE SCALE GENOMIC DNA]</scope>
    <source>
        <strain evidence="2 3">FSY-15</strain>
    </source>
</reference>
<keyword evidence="1" id="KW-0472">Membrane</keyword>
<dbReference type="EMBL" id="SACY01000002">
    <property type="protein sequence ID" value="RVU25511.1"/>
    <property type="molecule type" value="Genomic_DNA"/>
</dbReference>
<feature type="transmembrane region" description="Helical" evidence="1">
    <location>
        <begin position="47"/>
        <end position="67"/>
    </location>
</feature>
<protein>
    <submittedName>
        <fullName evidence="2">Uncharacterized protein</fullName>
    </submittedName>
</protein>
<dbReference type="RefSeq" id="WP_127802666.1">
    <property type="nucleotide sequence ID" value="NZ_SACY01000002.1"/>
</dbReference>
<gene>
    <name evidence="2" type="ORF">EOJ36_03590</name>
</gene>
<dbReference type="OrthoDB" id="965650at2"/>
<keyword evidence="1" id="KW-0812">Transmembrane</keyword>
<sequence>MKKSGILLLLIIFFSVGILTSLYFNWYAYGIAFGVLSYLIKLDFKPFWLGFLSGALVWLISAIWMSQTHPSTLPEKMASILPLGGNVILLYVCTSIVGGLIGGVWTLAGAKLRAK</sequence>
<proteinExistence type="predicted"/>
<organism evidence="2 3">
    <name type="scientific">Sandaracinomonas limnophila</name>
    <dbReference type="NCBI Taxonomy" id="1862386"/>
    <lineage>
        <taxon>Bacteria</taxon>
        <taxon>Pseudomonadati</taxon>
        <taxon>Bacteroidota</taxon>
        <taxon>Cytophagia</taxon>
        <taxon>Cytophagales</taxon>
        <taxon>Flectobacillaceae</taxon>
        <taxon>Sandaracinomonas</taxon>
    </lineage>
</organism>
<keyword evidence="1" id="KW-1133">Transmembrane helix</keyword>
<feature type="transmembrane region" description="Helical" evidence="1">
    <location>
        <begin position="87"/>
        <end position="108"/>
    </location>
</feature>
<feature type="transmembrane region" description="Helical" evidence="1">
    <location>
        <begin position="6"/>
        <end position="26"/>
    </location>
</feature>
<evidence type="ECO:0000256" key="1">
    <source>
        <dbReference type="SAM" id="Phobius"/>
    </source>
</evidence>
<comment type="caution">
    <text evidence="2">The sequence shown here is derived from an EMBL/GenBank/DDBJ whole genome shotgun (WGS) entry which is preliminary data.</text>
</comment>
<evidence type="ECO:0000313" key="3">
    <source>
        <dbReference type="Proteomes" id="UP000282832"/>
    </source>
</evidence>
<dbReference type="AlphaFoldDB" id="A0A437PTC5"/>
<name>A0A437PTC5_9BACT</name>
<dbReference type="Proteomes" id="UP000282832">
    <property type="component" value="Unassembled WGS sequence"/>
</dbReference>
<evidence type="ECO:0000313" key="2">
    <source>
        <dbReference type="EMBL" id="RVU25511.1"/>
    </source>
</evidence>
<accession>A0A437PTC5</accession>